<protein>
    <submittedName>
        <fullName evidence="1">Uncharacterized protein</fullName>
    </submittedName>
</protein>
<sequence length="143" mass="16709">MKRVYLLALFGLCFLFITPNQVFSSTFAKGKEIKVKIINCKVDQTTILANKIEFKVKKRTHKYNLIGGNFAMKSYPFSFDQITYEEFLGMNIDEILKVILTNINNGVMKGNSEDKIGIKYEWKAQLKHPMYKTYDIELEIEEF</sequence>
<evidence type="ECO:0000313" key="1">
    <source>
        <dbReference type="EMBL" id="MPL93073.1"/>
    </source>
</evidence>
<dbReference type="EMBL" id="VSSQ01000380">
    <property type="protein sequence ID" value="MPL93073.1"/>
    <property type="molecule type" value="Genomic_DNA"/>
</dbReference>
<proteinExistence type="predicted"/>
<dbReference type="AlphaFoldDB" id="A0A644VRN5"/>
<gene>
    <name evidence="1" type="ORF">SDC9_39198</name>
</gene>
<comment type="caution">
    <text evidence="1">The sequence shown here is derived from an EMBL/GenBank/DDBJ whole genome shotgun (WGS) entry which is preliminary data.</text>
</comment>
<reference evidence="1" key="1">
    <citation type="submission" date="2019-08" db="EMBL/GenBank/DDBJ databases">
        <authorList>
            <person name="Kucharzyk K."/>
            <person name="Murdoch R.W."/>
            <person name="Higgins S."/>
            <person name="Loffler F."/>
        </authorList>
    </citation>
    <scope>NUCLEOTIDE SEQUENCE</scope>
</reference>
<accession>A0A644VRN5</accession>
<name>A0A644VRN5_9ZZZZ</name>
<organism evidence="1">
    <name type="scientific">bioreactor metagenome</name>
    <dbReference type="NCBI Taxonomy" id="1076179"/>
    <lineage>
        <taxon>unclassified sequences</taxon>
        <taxon>metagenomes</taxon>
        <taxon>ecological metagenomes</taxon>
    </lineage>
</organism>